<evidence type="ECO:0000256" key="1">
    <source>
        <dbReference type="ARBA" id="ARBA00006739"/>
    </source>
</evidence>
<feature type="domain" description="Glycosyltransferase 2-like" evidence="4">
    <location>
        <begin position="7"/>
        <end position="146"/>
    </location>
</feature>
<comment type="caution">
    <text evidence="5">The sequence shown here is derived from an EMBL/GenBank/DDBJ whole genome shotgun (WGS) entry which is preliminary data.</text>
</comment>
<keyword evidence="3" id="KW-0808">Transferase</keyword>
<evidence type="ECO:0000313" key="6">
    <source>
        <dbReference type="Proteomes" id="UP001501459"/>
    </source>
</evidence>
<dbReference type="PANTHER" id="PTHR43685:SF5">
    <property type="entry name" value="GLYCOSYLTRANSFERASE EPSE-RELATED"/>
    <property type="match status" value="1"/>
</dbReference>
<dbReference type="Pfam" id="PF00535">
    <property type="entry name" value="Glycos_transf_2"/>
    <property type="match status" value="1"/>
</dbReference>
<comment type="similarity">
    <text evidence="1">Belongs to the glycosyltransferase 2 family.</text>
</comment>
<protein>
    <submittedName>
        <fullName evidence="5">Glycosyltransferase</fullName>
    </submittedName>
</protein>
<reference evidence="5 6" key="1">
    <citation type="journal article" date="2019" name="Int. J. Syst. Evol. Microbiol.">
        <title>The Global Catalogue of Microorganisms (GCM) 10K type strain sequencing project: providing services to taxonomists for standard genome sequencing and annotation.</title>
        <authorList>
            <consortium name="The Broad Institute Genomics Platform"/>
            <consortium name="The Broad Institute Genome Sequencing Center for Infectious Disease"/>
            <person name="Wu L."/>
            <person name="Ma J."/>
        </authorList>
    </citation>
    <scope>NUCLEOTIDE SEQUENCE [LARGE SCALE GENOMIC DNA]</scope>
    <source>
        <strain evidence="5 6">JCM 12149</strain>
    </source>
</reference>
<evidence type="ECO:0000256" key="3">
    <source>
        <dbReference type="ARBA" id="ARBA00022679"/>
    </source>
</evidence>
<evidence type="ECO:0000256" key="2">
    <source>
        <dbReference type="ARBA" id="ARBA00022676"/>
    </source>
</evidence>
<dbReference type="SUPFAM" id="SSF53448">
    <property type="entry name" value="Nucleotide-diphospho-sugar transferases"/>
    <property type="match status" value="1"/>
</dbReference>
<dbReference type="PANTHER" id="PTHR43685">
    <property type="entry name" value="GLYCOSYLTRANSFERASE"/>
    <property type="match status" value="1"/>
</dbReference>
<keyword evidence="2" id="KW-0328">Glycosyltransferase</keyword>
<dbReference type="Proteomes" id="UP001501459">
    <property type="component" value="Unassembled WGS sequence"/>
</dbReference>
<dbReference type="InterPro" id="IPR050834">
    <property type="entry name" value="Glycosyltransf_2"/>
</dbReference>
<keyword evidence="6" id="KW-1185">Reference proteome</keyword>
<dbReference type="EMBL" id="BAAADM010000023">
    <property type="protein sequence ID" value="GAA0434813.1"/>
    <property type="molecule type" value="Genomic_DNA"/>
</dbReference>
<dbReference type="InterPro" id="IPR029044">
    <property type="entry name" value="Nucleotide-diphossugar_trans"/>
</dbReference>
<sequence>MSTPLVTVFIPVYNAQNYIESSLNSIINQSYKKLDILVIDDGSSDNTLEILKAFRSQDNRIRILENENNKGIPYTRNRGLNNAKGEYLAVMDADDIAFTDRIKEQVSFMEIYKNIDVVGCNFIELGKKLFYKKKSKFYDPEELKIRLLFASPIANPSSMIRMSTIKYNNIKYDENYFVAQDYDFWFKISKVGNFAIVPKFLMKYRVDHNNISNQTRKNKALARRKVIQEIHTKKLNYYGFKLDEKAYREFLFFFDDNNNINNYKIDISELASKMIRINENNNVFAKDKFKRVLFYSFSIKIGNLNIPLMQKIFIYFALLNRTKFINIKELLRIIIKHYYFKLN</sequence>
<dbReference type="InterPro" id="IPR001173">
    <property type="entry name" value="Glyco_trans_2-like"/>
</dbReference>
<dbReference type="RefSeq" id="WP_343751487.1">
    <property type="nucleotide sequence ID" value="NZ_BAAADM010000023.1"/>
</dbReference>
<organism evidence="5 6">
    <name type="scientific">Lentibacillus halophilus</name>
    <dbReference type="NCBI Taxonomy" id="295065"/>
    <lineage>
        <taxon>Bacteria</taxon>
        <taxon>Bacillati</taxon>
        <taxon>Bacillota</taxon>
        <taxon>Bacilli</taxon>
        <taxon>Bacillales</taxon>
        <taxon>Bacillaceae</taxon>
        <taxon>Lentibacillus</taxon>
    </lineage>
</organism>
<evidence type="ECO:0000313" key="5">
    <source>
        <dbReference type="EMBL" id="GAA0434813.1"/>
    </source>
</evidence>
<accession>A0ABN0Z6A6</accession>
<gene>
    <name evidence="5" type="ORF">GCM10008983_09230</name>
</gene>
<dbReference type="Gene3D" id="3.90.550.10">
    <property type="entry name" value="Spore Coat Polysaccharide Biosynthesis Protein SpsA, Chain A"/>
    <property type="match status" value="1"/>
</dbReference>
<proteinExistence type="inferred from homology"/>
<dbReference type="CDD" id="cd00761">
    <property type="entry name" value="Glyco_tranf_GTA_type"/>
    <property type="match status" value="1"/>
</dbReference>
<name>A0ABN0Z6A6_9BACI</name>
<evidence type="ECO:0000259" key="4">
    <source>
        <dbReference type="Pfam" id="PF00535"/>
    </source>
</evidence>